<keyword evidence="6" id="KW-1185">Reference proteome</keyword>
<dbReference type="InterPro" id="IPR050667">
    <property type="entry name" value="PPR-containing_protein"/>
</dbReference>
<evidence type="ECO:0000256" key="3">
    <source>
        <dbReference type="PROSITE-ProRule" id="PRU00708"/>
    </source>
</evidence>
<dbReference type="InterPro" id="IPR011990">
    <property type="entry name" value="TPR-like_helical_dom_sf"/>
</dbReference>
<proteinExistence type="inferred from homology"/>
<feature type="repeat" description="PPR" evidence="3">
    <location>
        <begin position="385"/>
        <end position="419"/>
    </location>
</feature>
<dbReference type="PANTHER" id="PTHR47939:SF5">
    <property type="entry name" value="PENTACOTRIPEPTIDE-REPEAT REGION OF PRORP DOMAIN-CONTAINING PROTEIN"/>
    <property type="match status" value="1"/>
</dbReference>
<accession>A0AAP0DKD7</accession>
<dbReference type="AlphaFoldDB" id="A0AAP0DKD7"/>
<reference evidence="5 6" key="1">
    <citation type="submission" date="2024-04" db="EMBL/GenBank/DDBJ databases">
        <title>The reference genome of an endangered Asteraceae, Deinandra increscens subsp. villosa, native to the Central Coast of California.</title>
        <authorList>
            <person name="Guilliams M."/>
            <person name="Hasenstab-Lehman K."/>
            <person name="Meyer R."/>
            <person name="Mcevoy S."/>
        </authorList>
    </citation>
    <scope>NUCLEOTIDE SEQUENCE [LARGE SCALE GENOMIC DNA]</scope>
    <source>
        <tissue evidence="5">Leaf</tissue>
    </source>
</reference>
<name>A0AAP0DKD7_9ASTR</name>
<evidence type="ECO:0000313" key="5">
    <source>
        <dbReference type="EMBL" id="KAK9072684.1"/>
    </source>
</evidence>
<feature type="compositionally biased region" description="Acidic residues" evidence="4">
    <location>
        <begin position="77"/>
        <end position="90"/>
    </location>
</feature>
<dbReference type="PROSITE" id="PS51375">
    <property type="entry name" value="PPR"/>
    <property type="match status" value="5"/>
</dbReference>
<organism evidence="5 6">
    <name type="scientific">Deinandra increscens subsp. villosa</name>
    <dbReference type="NCBI Taxonomy" id="3103831"/>
    <lineage>
        <taxon>Eukaryota</taxon>
        <taxon>Viridiplantae</taxon>
        <taxon>Streptophyta</taxon>
        <taxon>Embryophyta</taxon>
        <taxon>Tracheophyta</taxon>
        <taxon>Spermatophyta</taxon>
        <taxon>Magnoliopsida</taxon>
        <taxon>eudicotyledons</taxon>
        <taxon>Gunneridae</taxon>
        <taxon>Pentapetalae</taxon>
        <taxon>asterids</taxon>
        <taxon>campanulids</taxon>
        <taxon>Asterales</taxon>
        <taxon>Asteraceae</taxon>
        <taxon>Asteroideae</taxon>
        <taxon>Heliantheae alliance</taxon>
        <taxon>Madieae</taxon>
        <taxon>Madiinae</taxon>
        <taxon>Deinandra</taxon>
    </lineage>
</organism>
<evidence type="ECO:0000256" key="4">
    <source>
        <dbReference type="SAM" id="MobiDB-lite"/>
    </source>
</evidence>
<dbReference type="Gene3D" id="1.25.40.10">
    <property type="entry name" value="Tetratricopeptide repeat domain"/>
    <property type="match status" value="3"/>
</dbReference>
<dbReference type="Proteomes" id="UP001408789">
    <property type="component" value="Unassembled WGS sequence"/>
</dbReference>
<feature type="repeat" description="PPR" evidence="3">
    <location>
        <begin position="315"/>
        <end position="349"/>
    </location>
</feature>
<dbReference type="Pfam" id="PF13041">
    <property type="entry name" value="PPR_2"/>
    <property type="match status" value="1"/>
</dbReference>
<protein>
    <recommendedName>
        <fullName evidence="7">Pentatricopeptide repeat-containing protein</fullName>
    </recommendedName>
</protein>
<keyword evidence="2" id="KW-0677">Repeat</keyword>
<comment type="caution">
    <text evidence="5">The sequence shown here is derived from an EMBL/GenBank/DDBJ whole genome shotgun (WGS) entry which is preliminary data.</text>
</comment>
<feature type="repeat" description="PPR" evidence="3">
    <location>
        <begin position="350"/>
        <end position="384"/>
    </location>
</feature>
<evidence type="ECO:0000256" key="1">
    <source>
        <dbReference type="ARBA" id="ARBA00007626"/>
    </source>
</evidence>
<evidence type="ECO:0000256" key="2">
    <source>
        <dbReference type="ARBA" id="ARBA00022737"/>
    </source>
</evidence>
<sequence>MWKFRRKLARSLFSLSNRSTFSSITCDSIILSTHIPFRPINPSKPLNNPSINRLINRSIRPPYFPNFFSSSSLSNSDSDEQSESESDDEKSDSPNESVGNHELETEVGLITDILRPPDRDYVTMRNNLEKCSLQISPELVTEVLSQVRNDWKPAFVFFKWAGNQPNYAHSIRQYHGMIAILAKMKRFETAWRLIGEMKEGGTNGGESMVTPHTLLIMIRRYSAVHDVTNAIKTFYAYKLFNFRVGIREFHDLLSALCRYKNVNEAEFLLKWNESVYPLTTKGFNIVLNGWCNIIGSVREGKRVWWEMCNRGIVRDVISYSTIITCYSKCNETREVIKIFNELKASRIRLDLKVYNGVIHVFCKSGRVEEARELLESMETKGVRPNAVTYNSIIMPLCKKGKIVDALKVFDEMLERGLSPTVPTYHAFFRASRTSGEAFSILQKMNRMGCCPNHDTYTMLIRKFCRWDEFGNVWKLWDEMISSGLDPDRSSYVALVNGLFLNRKLDEAYKYHVEMKSKGLAPEPEMEKTLETWMANKRMVEPSIIDSKTRV</sequence>
<dbReference type="PANTHER" id="PTHR47939">
    <property type="entry name" value="MEMBRANE-ASSOCIATED SALT-INDUCIBLE PROTEIN-LIKE"/>
    <property type="match status" value="1"/>
</dbReference>
<feature type="repeat" description="PPR" evidence="3">
    <location>
        <begin position="452"/>
        <end position="486"/>
    </location>
</feature>
<comment type="similarity">
    <text evidence="1">Belongs to the PPR family. P subfamily.</text>
</comment>
<dbReference type="NCBIfam" id="TIGR00756">
    <property type="entry name" value="PPR"/>
    <property type="match status" value="6"/>
</dbReference>
<dbReference type="Pfam" id="PF01535">
    <property type="entry name" value="PPR"/>
    <property type="match status" value="5"/>
</dbReference>
<dbReference type="InterPro" id="IPR002885">
    <property type="entry name" value="PPR_rpt"/>
</dbReference>
<evidence type="ECO:0008006" key="7">
    <source>
        <dbReference type="Google" id="ProtNLM"/>
    </source>
</evidence>
<gene>
    <name evidence="5" type="ORF">SSX86_009119</name>
</gene>
<feature type="region of interest" description="Disordered" evidence="4">
    <location>
        <begin position="71"/>
        <end position="102"/>
    </location>
</feature>
<dbReference type="EMBL" id="JBCNJP010000010">
    <property type="protein sequence ID" value="KAK9072684.1"/>
    <property type="molecule type" value="Genomic_DNA"/>
</dbReference>
<feature type="repeat" description="PPR" evidence="3">
    <location>
        <begin position="487"/>
        <end position="521"/>
    </location>
</feature>
<evidence type="ECO:0000313" key="6">
    <source>
        <dbReference type="Proteomes" id="UP001408789"/>
    </source>
</evidence>